<dbReference type="InterPro" id="IPR021641">
    <property type="entry name" value="DUF3245"/>
</dbReference>
<organism evidence="2 3">
    <name type="scientific">Polyplosphaeria fusca</name>
    <dbReference type="NCBI Taxonomy" id="682080"/>
    <lineage>
        <taxon>Eukaryota</taxon>
        <taxon>Fungi</taxon>
        <taxon>Dikarya</taxon>
        <taxon>Ascomycota</taxon>
        <taxon>Pezizomycotina</taxon>
        <taxon>Dothideomycetes</taxon>
        <taxon>Pleosporomycetidae</taxon>
        <taxon>Pleosporales</taxon>
        <taxon>Tetraplosphaeriaceae</taxon>
        <taxon>Polyplosphaeria</taxon>
    </lineage>
</organism>
<dbReference type="OrthoDB" id="3438340at2759"/>
<gene>
    <name evidence="2" type="ORF">EJ04DRAFT_492382</name>
</gene>
<protein>
    <submittedName>
        <fullName evidence="2">Uncharacterized protein</fullName>
    </submittedName>
</protein>
<dbReference type="AlphaFoldDB" id="A0A9P4V095"/>
<accession>A0A9P4V095</accession>
<dbReference type="EMBL" id="ML996140">
    <property type="protein sequence ID" value="KAF2735072.1"/>
    <property type="molecule type" value="Genomic_DNA"/>
</dbReference>
<feature type="compositionally biased region" description="Basic and acidic residues" evidence="1">
    <location>
        <begin position="68"/>
        <end position="77"/>
    </location>
</feature>
<evidence type="ECO:0000313" key="3">
    <source>
        <dbReference type="Proteomes" id="UP000799444"/>
    </source>
</evidence>
<reference evidence="2" key="1">
    <citation type="journal article" date="2020" name="Stud. Mycol.">
        <title>101 Dothideomycetes genomes: a test case for predicting lifestyles and emergence of pathogens.</title>
        <authorList>
            <person name="Haridas S."/>
            <person name="Albert R."/>
            <person name="Binder M."/>
            <person name="Bloem J."/>
            <person name="Labutti K."/>
            <person name="Salamov A."/>
            <person name="Andreopoulos B."/>
            <person name="Baker S."/>
            <person name="Barry K."/>
            <person name="Bills G."/>
            <person name="Bluhm B."/>
            <person name="Cannon C."/>
            <person name="Castanera R."/>
            <person name="Culley D."/>
            <person name="Daum C."/>
            <person name="Ezra D."/>
            <person name="Gonzalez J."/>
            <person name="Henrissat B."/>
            <person name="Kuo A."/>
            <person name="Liang C."/>
            <person name="Lipzen A."/>
            <person name="Lutzoni F."/>
            <person name="Magnuson J."/>
            <person name="Mondo S."/>
            <person name="Nolan M."/>
            <person name="Ohm R."/>
            <person name="Pangilinan J."/>
            <person name="Park H.-J."/>
            <person name="Ramirez L."/>
            <person name="Alfaro M."/>
            <person name="Sun H."/>
            <person name="Tritt A."/>
            <person name="Yoshinaga Y."/>
            <person name="Zwiers L.-H."/>
            <person name="Turgeon B."/>
            <person name="Goodwin S."/>
            <person name="Spatafora J."/>
            <person name="Crous P."/>
            <person name="Grigoriev I."/>
        </authorList>
    </citation>
    <scope>NUCLEOTIDE SEQUENCE</scope>
    <source>
        <strain evidence="2">CBS 125425</strain>
    </source>
</reference>
<name>A0A9P4V095_9PLEO</name>
<feature type="compositionally biased region" description="Basic residues" evidence="1">
    <location>
        <begin position="225"/>
        <end position="235"/>
    </location>
</feature>
<dbReference type="Pfam" id="PF11595">
    <property type="entry name" value="DUF3245"/>
    <property type="match status" value="1"/>
</dbReference>
<keyword evidence="3" id="KW-1185">Reference proteome</keyword>
<feature type="compositionally biased region" description="Basic and acidic residues" evidence="1">
    <location>
        <begin position="32"/>
        <end position="46"/>
    </location>
</feature>
<sequence length="235" mass="26128">MSKRNSDGDVLANRLNVGLAKSQRLLASWMGPKDDIEPQNEQAREIQDDDDLQEQSFGPDRSGVGFKIPKDGEDGTFARRTQAADNRLLEQLLGKKAAKSHKAIKQAPGESKKKPKFSYSSKVQRQEESDDEDEGRASAFKSKRRKMNQPRPIVPGSDAVNEEGGEGKQRPALRQENLDDLGEGQREGDVQAVSAELGDERKPVQSRSSQPKAGSYLDEILAERSKKKKKKRNKS</sequence>
<dbReference type="Proteomes" id="UP000799444">
    <property type="component" value="Unassembled WGS sequence"/>
</dbReference>
<evidence type="ECO:0000313" key="2">
    <source>
        <dbReference type="EMBL" id="KAF2735072.1"/>
    </source>
</evidence>
<comment type="caution">
    <text evidence="2">The sequence shown here is derived from an EMBL/GenBank/DDBJ whole genome shotgun (WGS) entry which is preliminary data.</text>
</comment>
<evidence type="ECO:0000256" key="1">
    <source>
        <dbReference type="SAM" id="MobiDB-lite"/>
    </source>
</evidence>
<proteinExistence type="predicted"/>
<feature type="region of interest" description="Disordered" evidence="1">
    <location>
        <begin position="29"/>
        <end position="235"/>
    </location>
</feature>